<evidence type="ECO:0000313" key="3">
    <source>
        <dbReference type="Proteomes" id="UP001595898"/>
    </source>
</evidence>
<dbReference type="Proteomes" id="UP001595898">
    <property type="component" value="Unassembled WGS sequence"/>
</dbReference>
<reference evidence="2 3" key="1">
    <citation type="journal article" date="2019" name="Int. J. Syst. Evol. Microbiol.">
        <title>The Global Catalogue of Microorganisms (GCM) 10K type strain sequencing project: providing services to taxonomists for standard genome sequencing and annotation.</title>
        <authorList>
            <consortium name="The Broad Institute Genomics Platform"/>
            <consortium name="The Broad Institute Genome Sequencing Center for Infectious Disease"/>
            <person name="Wu L."/>
            <person name="Ma J."/>
        </authorList>
    </citation>
    <scope>NUCLEOTIDE SEQUENCE [LARGE SCALE GENOMIC DNA]</scope>
    <source>
        <strain evidence="2 3">WLHS5</strain>
    </source>
</reference>
<evidence type="ECO:0000313" key="2">
    <source>
        <dbReference type="EMBL" id="MFC4542857.1"/>
    </source>
</evidence>
<protein>
    <submittedName>
        <fullName evidence="2">Uncharacterized protein</fullName>
    </submittedName>
</protein>
<sequence length="67" mass="7045">MSELTDRLAILAIAATGLLVLIVGWAGGLVEAELAGLSARLALAVLFAILALVLGGIWWEFNHTETE</sequence>
<proteinExistence type="predicted"/>
<keyword evidence="3" id="KW-1185">Reference proteome</keyword>
<gene>
    <name evidence="2" type="ORF">ACFO5R_13085</name>
</gene>
<keyword evidence="1" id="KW-1133">Transmembrane helix</keyword>
<dbReference type="AlphaFoldDB" id="A0ABD5PQU6"/>
<accession>A0ABD5PQU6</accession>
<evidence type="ECO:0000256" key="1">
    <source>
        <dbReference type="SAM" id="Phobius"/>
    </source>
</evidence>
<keyword evidence="1" id="KW-0472">Membrane</keyword>
<feature type="transmembrane region" description="Helical" evidence="1">
    <location>
        <begin position="42"/>
        <end position="61"/>
    </location>
</feature>
<name>A0ABD5PQU6_9EURY</name>
<dbReference type="RefSeq" id="WP_250140455.1">
    <property type="nucleotide sequence ID" value="NZ_JALIQP010000002.1"/>
</dbReference>
<organism evidence="2 3">
    <name type="scientific">Halosolutus amylolyticus</name>
    <dbReference type="NCBI Taxonomy" id="2932267"/>
    <lineage>
        <taxon>Archaea</taxon>
        <taxon>Methanobacteriati</taxon>
        <taxon>Methanobacteriota</taxon>
        <taxon>Stenosarchaea group</taxon>
        <taxon>Halobacteria</taxon>
        <taxon>Halobacteriales</taxon>
        <taxon>Natrialbaceae</taxon>
        <taxon>Halosolutus</taxon>
    </lineage>
</organism>
<dbReference type="EMBL" id="JBHSFA010000007">
    <property type="protein sequence ID" value="MFC4542857.1"/>
    <property type="molecule type" value="Genomic_DNA"/>
</dbReference>
<comment type="caution">
    <text evidence="2">The sequence shown here is derived from an EMBL/GenBank/DDBJ whole genome shotgun (WGS) entry which is preliminary data.</text>
</comment>
<keyword evidence="1" id="KW-0812">Transmembrane</keyword>